<dbReference type="AlphaFoldDB" id="A0A645EPI4"/>
<comment type="caution">
    <text evidence="1">The sequence shown here is derived from an EMBL/GenBank/DDBJ whole genome shotgun (WGS) entry which is preliminary data.</text>
</comment>
<evidence type="ECO:0000313" key="1">
    <source>
        <dbReference type="EMBL" id="MPN03182.1"/>
    </source>
</evidence>
<accession>A0A645EPI4</accession>
<organism evidence="1">
    <name type="scientific">bioreactor metagenome</name>
    <dbReference type="NCBI Taxonomy" id="1076179"/>
    <lineage>
        <taxon>unclassified sequences</taxon>
        <taxon>metagenomes</taxon>
        <taxon>ecological metagenomes</taxon>
    </lineage>
</organism>
<name>A0A645EPI4_9ZZZZ</name>
<reference evidence="1" key="1">
    <citation type="submission" date="2019-08" db="EMBL/GenBank/DDBJ databases">
        <authorList>
            <person name="Kucharzyk K."/>
            <person name="Murdoch R.W."/>
            <person name="Higgins S."/>
            <person name="Loffler F."/>
        </authorList>
    </citation>
    <scope>NUCLEOTIDE SEQUENCE</scope>
</reference>
<protein>
    <submittedName>
        <fullName evidence="1">Uncharacterized protein</fullName>
    </submittedName>
</protein>
<dbReference type="Pfam" id="PF09579">
    <property type="entry name" value="Spore_YtfJ"/>
    <property type="match status" value="1"/>
</dbReference>
<dbReference type="InterPro" id="IPR014229">
    <property type="entry name" value="Spore_YtfJ"/>
</dbReference>
<proteinExistence type="predicted"/>
<sequence>MSATAGALGLGAKLCTDAIILIDNQNVSLLHTNSPTGNLMGKIPEIISGLNQNKQSGKTQTQA</sequence>
<dbReference type="EMBL" id="VSSQ01049108">
    <property type="protein sequence ID" value="MPN03182.1"/>
    <property type="molecule type" value="Genomic_DNA"/>
</dbReference>
<gene>
    <name evidence="1" type="ORF">SDC9_150407</name>
</gene>